<keyword evidence="4 6" id="KW-0067">ATP-binding</keyword>
<gene>
    <name evidence="6" type="ORF">H0486_00970</name>
</gene>
<reference evidence="6 7" key="1">
    <citation type="submission" date="2020-07" db="EMBL/GenBank/DDBJ databases">
        <title>Characterization and genome sequencing of isolate MD1, a novel member within the family Lachnospiraceae.</title>
        <authorList>
            <person name="Rettenmaier R."/>
            <person name="Di Bello L."/>
            <person name="Zinser C."/>
            <person name="Scheitz K."/>
            <person name="Liebl W."/>
            <person name="Zverlov V."/>
        </authorList>
    </citation>
    <scope>NUCLEOTIDE SEQUENCE [LARGE SCALE GENOMIC DNA]</scope>
    <source>
        <strain evidence="6 7">MD1</strain>
    </source>
</reference>
<dbReference type="GO" id="GO:0098796">
    <property type="term" value="C:membrane protein complex"/>
    <property type="evidence" value="ECO:0007669"/>
    <property type="project" value="UniProtKB-ARBA"/>
</dbReference>
<dbReference type="GO" id="GO:0005524">
    <property type="term" value="F:ATP binding"/>
    <property type="evidence" value="ECO:0007669"/>
    <property type="project" value="UniProtKB-KW"/>
</dbReference>
<dbReference type="InterPro" id="IPR027417">
    <property type="entry name" value="P-loop_NTPase"/>
</dbReference>
<comment type="similarity">
    <text evidence="1">Belongs to the ABC transporter superfamily.</text>
</comment>
<organism evidence="6 7">
    <name type="scientific">Variimorphobacter saccharofermentans</name>
    <dbReference type="NCBI Taxonomy" id="2755051"/>
    <lineage>
        <taxon>Bacteria</taxon>
        <taxon>Bacillati</taxon>
        <taxon>Bacillota</taxon>
        <taxon>Clostridia</taxon>
        <taxon>Lachnospirales</taxon>
        <taxon>Lachnospiraceae</taxon>
        <taxon>Variimorphobacter</taxon>
    </lineage>
</organism>
<dbReference type="CDD" id="cd03255">
    <property type="entry name" value="ABC_MJ0796_LolCDE_FtsE"/>
    <property type="match status" value="1"/>
</dbReference>
<dbReference type="SUPFAM" id="SSF52540">
    <property type="entry name" value="P-loop containing nucleoside triphosphate hydrolases"/>
    <property type="match status" value="1"/>
</dbReference>
<dbReference type="GO" id="GO:0022857">
    <property type="term" value="F:transmembrane transporter activity"/>
    <property type="evidence" value="ECO:0007669"/>
    <property type="project" value="UniProtKB-ARBA"/>
</dbReference>
<keyword evidence="2" id="KW-0813">Transport</keyword>
<dbReference type="EMBL" id="JACEGA010000001">
    <property type="protein sequence ID" value="MBB2181464.1"/>
    <property type="molecule type" value="Genomic_DNA"/>
</dbReference>
<dbReference type="PANTHER" id="PTHR42798:SF7">
    <property type="entry name" value="ALPHA-D-RIBOSE 1-METHYLPHOSPHONATE 5-TRIPHOSPHATE SYNTHASE SUBUNIT PHNL"/>
    <property type="match status" value="1"/>
</dbReference>
<dbReference type="GO" id="GO:0016887">
    <property type="term" value="F:ATP hydrolysis activity"/>
    <property type="evidence" value="ECO:0007669"/>
    <property type="project" value="InterPro"/>
</dbReference>
<evidence type="ECO:0000256" key="1">
    <source>
        <dbReference type="ARBA" id="ARBA00005417"/>
    </source>
</evidence>
<dbReference type="InterPro" id="IPR003593">
    <property type="entry name" value="AAA+_ATPase"/>
</dbReference>
<keyword evidence="7" id="KW-1185">Reference proteome</keyword>
<accession>A0A839JW27</accession>
<dbReference type="InterPro" id="IPR017871">
    <property type="entry name" value="ABC_transporter-like_CS"/>
</dbReference>
<evidence type="ECO:0000256" key="3">
    <source>
        <dbReference type="ARBA" id="ARBA00022741"/>
    </source>
</evidence>
<evidence type="ECO:0000259" key="5">
    <source>
        <dbReference type="PROSITE" id="PS50893"/>
    </source>
</evidence>
<evidence type="ECO:0000313" key="7">
    <source>
        <dbReference type="Proteomes" id="UP000574276"/>
    </source>
</evidence>
<feature type="domain" description="ABC transporter" evidence="5">
    <location>
        <begin position="6"/>
        <end position="245"/>
    </location>
</feature>
<dbReference type="FunFam" id="3.40.50.300:FF:000032">
    <property type="entry name" value="Export ABC transporter ATP-binding protein"/>
    <property type="match status" value="1"/>
</dbReference>
<sequence>MMKQILEATNLCKSYSNGSVMQHVLRNLNIQIYEGDFTVIMGSSGSGKSTLLYALSGMDKPTLGNIQYRNEDISNYNNDKLAVFRRKHCGFIFQQMYLNDTMSVMDNILVSGLLVTKDRKELKKKAEELLQAVGLNEECYHKFPSQLSGGEAQRVAIVRALINSPEIVFADEPTGALNSQNATNVLDVMTDMNAKGQSIVMVTHDMKTARRANRILYLKDGIIIDELNLGMYIKGDQERHDTLRTFLEKMGW</sequence>
<evidence type="ECO:0000256" key="4">
    <source>
        <dbReference type="ARBA" id="ARBA00022840"/>
    </source>
</evidence>
<dbReference type="InterPro" id="IPR017911">
    <property type="entry name" value="MacB-like_ATP-bd"/>
</dbReference>
<dbReference type="AlphaFoldDB" id="A0A839JW27"/>
<dbReference type="PROSITE" id="PS00211">
    <property type="entry name" value="ABC_TRANSPORTER_1"/>
    <property type="match status" value="1"/>
</dbReference>
<dbReference type="InterPro" id="IPR003439">
    <property type="entry name" value="ABC_transporter-like_ATP-bd"/>
</dbReference>
<comment type="caution">
    <text evidence="6">The sequence shown here is derived from an EMBL/GenBank/DDBJ whole genome shotgun (WGS) entry which is preliminary data.</text>
</comment>
<dbReference type="PANTHER" id="PTHR42798">
    <property type="entry name" value="LIPOPROTEIN-RELEASING SYSTEM ATP-BINDING PROTEIN LOLD"/>
    <property type="match status" value="1"/>
</dbReference>
<keyword evidence="3" id="KW-0547">Nucleotide-binding</keyword>
<evidence type="ECO:0000313" key="6">
    <source>
        <dbReference type="EMBL" id="MBB2181464.1"/>
    </source>
</evidence>
<proteinExistence type="inferred from homology"/>
<dbReference type="PROSITE" id="PS50893">
    <property type="entry name" value="ABC_TRANSPORTER_2"/>
    <property type="match status" value="1"/>
</dbReference>
<dbReference type="SMART" id="SM00382">
    <property type="entry name" value="AAA"/>
    <property type="match status" value="1"/>
</dbReference>
<name>A0A839JW27_9FIRM</name>
<protein>
    <submittedName>
        <fullName evidence="6">ABC transporter ATP-binding protein</fullName>
    </submittedName>
</protein>
<evidence type="ECO:0000256" key="2">
    <source>
        <dbReference type="ARBA" id="ARBA00022448"/>
    </source>
</evidence>
<dbReference type="Pfam" id="PF00005">
    <property type="entry name" value="ABC_tran"/>
    <property type="match status" value="1"/>
</dbReference>
<dbReference type="Gene3D" id="3.40.50.300">
    <property type="entry name" value="P-loop containing nucleotide triphosphate hydrolases"/>
    <property type="match status" value="1"/>
</dbReference>
<dbReference type="Proteomes" id="UP000574276">
    <property type="component" value="Unassembled WGS sequence"/>
</dbReference>